<gene>
    <name evidence="2" type="ORF">EELLY_v1c00160</name>
    <name evidence="3" type="ORF">EELLY_v1c03060</name>
    <name evidence="4" type="ORF">EELLY_v1c03770</name>
</gene>
<evidence type="ECO:0000313" key="2">
    <source>
        <dbReference type="EMBL" id="PPE04342.1"/>
    </source>
</evidence>
<evidence type="ECO:0000313" key="4">
    <source>
        <dbReference type="EMBL" id="PPE04697.1"/>
    </source>
</evidence>
<accession>A0A8E2QVB8</accession>
<dbReference type="EMBL" id="PHND01000001">
    <property type="protein sequence ID" value="PPE04697.1"/>
    <property type="molecule type" value="Genomic_DNA"/>
</dbReference>
<dbReference type="EMBL" id="PHND01000001">
    <property type="protein sequence ID" value="PPE04626.1"/>
    <property type="molecule type" value="Genomic_DNA"/>
</dbReference>
<reference evidence="2 5" key="1">
    <citation type="submission" date="2017-11" db="EMBL/GenBank/DDBJ databases">
        <title>Genome sequence of Entomoplasma ellychniae ELCN-1 (ATCC 43707).</title>
        <authorList>
            <person name="Lo W.-S."/>
            <person name="Gasparich G.E."/>
            <person name="Kuo C.-H."/>
        </authorList>
    </citation>
    <scope>NUCLEOTIDE SEQUENCE [LARGE SCALE GENOMIC DNA]</scope>
    <source>
        <strain evidence="2 5">ELCN-1</strain>
    </source>
</reference>
<protein>
    <submittedName>
        <fullName evidence="2">Uncharacterized protein</fullName>
    </submittedName>
</protein>
<feature type="transmembrane region" description="Helical" evidence="1">
    <location>
        <begin position="55"/>
        <end position="73"/>
    </location>
</feature>
<sequence>MLIPIYTLISINFCLIVWLVIDYFKNLKKYQKLIKEKQFDTIKVLKNKKKKSRKTIYLSMSFIYIVCSVLLIMNGGF</sequence>
<comment type="caution">
    <text evidence="2">The sequence shown here is derived from an EMBL/GenBank/DDBJ whole genome shotgun (WGS) entry which is preliminary data.</text>
</comment>
<dbReference type="AlphaFoldDB" id="A0A8E2QVB8"/>
<name>A0A8E2QVB8_9MOLU</name>
<evidence type="ECO:0000313" key="3">
    <source>
        <dbReference type="EMBL" id="PPE04626.1"/>
    </source>
</evidence>
<keyword evidence="1" id="KW-0812">Transmembrane</keyword>
<proteinExistence type="predicted"/>
<organism evidence="2 5">
    <name type="scientific">Entomoplasma ellychniae</name>
    <dbReference type="NCBI Taxonomy" id="2114"/>
    <lineage>
        <taxon>Bacteria</taxon>
        <taxon>Bacillati</taxon>
        <taxon>Mycoplasmatota</taxon>
        <taxon>Mollicutes</taxon>
        <taxon>Entomoplasmatales</taxon>
        <taxon>Entomoplasmataceae</taxon>
        <taxon>Entomoplasma</taxon>
    </lineage>
</organism>
<evidence type="ECO:0000256" key="1">
    <source>
        <dbReference type="SAM" id="Phobius"/>
    </source>
</evidence>
<dbReference type="EMBL" id="PHND01000001">
    <property type="protein sequence ID" value="PPE04342.1"/>
    <property type="molecule type" value="Genomic_DNA"/>
</dbReference>
<keyword evidence="1" id="KW-1133">Transmembrane helix</keyword>
<feature type="transmembrane region" description="Helical" evidence="1">
    <location>
        <begin position="6"/>
        <end position="24"/>
    </location>
</feature>
<evidence type="ECO:0000313" key="5">
    <source>
        <dbReference type="Proteomes" id="UP000239010"/>
    </source>
</evidence>
<keyword evidence="1" id="KW-0472">Membrane</keyword>
<dbReference type="Proteomes" id="UP000239010">
    <property type="component" value="Unassembled WGS sequence"/>
</dbReference>
<keyword evidence="5" id="KW-1185">Reference proteome</keyword>